<keyword evidence="3" id="KW-1185">Reference proteome</keyword>
<proteinExistence type="predicted"/>
<organism evidence="2 3">
    <name type="scientific">Sporormia fimetaria CBS 119925</name>
    <dbReference type="NCBI Taxonomy" id="1340428"/>
    <lineage>
        <taxon>Eukaryota</taxon>
        <taxon>Fungi</taxon>
        <taxon>Dikarya</taxon>
        <taxon>Ascomycota</taxon>
        <taxon>Pezizomycotina</taxon>
        <taxon>Dothideomycetes</taxon>
        <taxon>Pleosporomycetidae</taxon>
        <taxon>Pleosporales</taxon>
        <taxon>Sporormiaceae</taxon>
        <taxon>Sporormia</taxon>
    </lineage>
</organism>
<dbReference type="OrthoDB" id="270171at2759"/>
<gene>
    <name evidence="2" type="ORF">M011DRAFT_477238</name>
</gene>
<feature type="compositionally biased region" description="Basic and acidic residues" evidence="1">
    <location>
        <begin position="96"/>
        <end position="114"/>
    </location>
</feature>
<evidence type="ECO:0000256" key="1">
    <source>
        <dbReference type="SAM" id="MobiDB-lite"/>
    </source>
</evidence>
<reference evidence="2" key="1">
    <citation type="journal article" date="2020" name="Stud. Mycol.">
        <title>101 Dothideomycetes genomes: a test case for predicting lifestyles and emergence of pathogens.</title>
        <authorList>
            <person name="Haridas S."/>
            <person name="Albert R."/>
            <person name="Binder M."/>
            <person name="Bloem J."/>
            <person name="Labutti K."/>
            <person name="Salamov A."/>
            <person name="Andreopoulos B."/>
            <person name="Baker S."/>
            <person name="Barry K."/>
            <person name="Bills G."/>
            <person name="Bluhm B."/>
            <person name="Cannon C."/>
            <person name="Castanera R."/>
            <person name="Culley D."/>
            <person name="Daum C."/>
            <person name="Ezra D."/>
            <person name="Gonzalez J."/>
            <person name="Henrissat B."/>
            <person name="Kuo A."/>
            <person name="Liang C."/>
            <person name="Lipzen A."/>
            <person name="Lutzoni F."/>
            <person name="Magnuson J."/>
            <person name="Mondo S."/>
            <person name="Nolan M."/>
            <person name="Ohm R."/>
            <person name="Pangilinan J."/>
            <person name="Park H.-J."/>
            <person name="Ramirez L."/>
            <person name="Alfaro M."/>
            <person name="Sun H."/>
            <person name="Tritt A."/>
            <person name="Yoshinaga Y."/>
            <person name="Zwiers L.-H."/>
            <person name="Turgeon B."/>
            <person name="Goodwin S."/>
            <person name="Spatafora J."/>
            <person name="Crous P."/>
            <person name="Grigoriev I."/>
        </authorList>
    </citation>
    <scope>NUCLEOTIDE SEQUENCE</scope>
    <source>
        <strain evidence="2">CBS 119925</strain>
    </source>
</reference>
<dbReference type="EMBL" id="MU006572">
    <property type="protein sequence ID" value="KAF2747618.1"/>
    <property type="molecule type" value="Genomic_DNA"/>
</dbReference>
<feature type="region of interest" description="Disordered" evidence="1">
    <location>
        <begin position="88"/>
        <end position="126"/>
    </location>
</feature>
<evidence type="ECO:0000313" key="2">
    <source>
        <dbReference type="EMBL" id="KAF2747618.1"/>
    </source>
</evidence>
<sequence>MSGLHAHAALLRSAKSVKAPVDAPNDMAAGFGMPYEPPKAAQKLNVGRTGLVDPNLNDPVVFLRHCVRSLPELVYLVRSAADDLGIDLDDIPNSEDDSRFAAAPDEKTSERDSGLQRQEVGDDAEL</sequence>
<name>A0A6A6VAI5_9PLEO</name>
<evidence type="ECO:0000313" key="3">
    <source>
        <dbReference type="Proteomes" id="UP000799440"/>
    </source>
</evidence>
<protein>
    <submittedName>
        <fullName evidence="2">Uncharacterized protein</fullName>
    </submittedName>
</protein>
<accession>A0A6A6VAI5</accession>
<dbReference type="AlphaFoldDB" id="A0A6A6VAI5"/>
<dbReference type="Proteomes" id="UP000799440">
    <property type="component" value="Unassembled WGS sequence"/>
</dbReference>